<dbReference type="RefSeq" id="WP_050354731.1">
    <property type="nucleotide sequence ID" value="NZ_LGSS01000004.1"/>
</dbReference>
<accession>A0A0L0WCH2</accession>
<keyword evidence="1" id="KW-0472">Membrane</keyword>
<feature type="transmembrane region" description="Helical" evidence="1">
    <location>
        <begin position="248"/>
        <end position="268"/>
    </location>
</feature>
<dbReference type="Gene3D" id="2.30.42.10">
    <property type="match status" value="1"/>
</dbReference>
<gene>
    <name evidence="2" type="ORF">CLPU_4c02070</name>
</gene>
<organism evidence="2 3">
    <name type="scientific">Gottschalkia purinilytica</name>
    <name type="common">Clostridium purinilyticum</name>
    <dbReference type="NCBI Taxonomy" id="1503"/>
    <lineage>
        <taxon>Bacteria</taxon>
        <taxon>Bacillati</taxon>
        <taxon>Bacillota</taxon>
        <taxon>Tissierellia</taxon>
        <taxon>Tissierellales</taxon>
        <taxon>Gottschalkiaceae</taxon>
        <taxon>Gottschalkia</taxon>
    </lineage>
</organism>
<evidence type="ECO:0000256" key="1">
    <source>
        <dbReference type="SAM" id="Phobius"/>
    </source>
</evidence>
<feature type="transmembrane region" description="Helical" evidence="1">
    <location>
        <begin position="128"/>
        <end position="150"/>
    </location>
</feature>
<dbReference type="OrthoDB" id="198399at2"/>
<dbReference type="STRING" id="1503.CLPU_4c02070"/>
<feature type="transmembrane region" description="Helical" evidence="1">
    <location>
        <begin position="12"/>
        <end position="33"/>
    </location>
</feature>
<dbReference type="Proteomes" id="UP000037267">
    <property type="component" value="Unassembled WGS sequence"/>
</dbReference>
<dbReference type="SUPFAM" id="SSF50156">
    <property type="entry name" value="PDZ domain-like"/>
    <property type="match status" value="1"/>
</dbReference>
<evidence type="ECO:0000313" key="2">
    <source>
        <dbReference type="EMBL" id="KNF09161.1"/>
    </source>
</evidence>
<dbReference type="InterPro" id="IPR036034">
    <property type="entry name" value="PDZ_sf"/>
</dbReference>
<reference evidence="3" key="1">
    <citation type="submission" date="2015-07" db="EMBL/GenBank/DDBJ databases">
        <title>Draft genome sequence of the purine-degrading Gottschalkia purinilyticum DSM 1384 (formerly Clostridium purinilyticum).</title>
        <authorList>
            <person name="Poehlein A."/>
            <person name="Schiel-Bengelsdorf B."/>
            <person name="Bengelsdorf F.R."/>
            <person name="Daniel R."/>
            <person name="Duerre P."/>
        </authorList>
    </citation>
    <scope>NUCLEOTIDE SEQUENCE [LARGE SCALE GENOMIC DNA]</scope>
    <source>
        <strain evidence="3">DSM 1384</strain>
    </source>
</reference>
<keyword evidence="1" id="KW-0812">Transmembrane</keyword>
<feature type="transmembrane region" description="Helical" evidence="1">
    <location>
        <begin position="90"/>
        <end position="116"/>
    </location>
</feature>
<dbReference type="EMBL" id="LGSS01000004">
    <property type="protein sequence ID" value="KNF09161.1"/>
    <property type="molecule type" value="Genomic_DNA"/>
</dbReference>
<evidence type="ECO:0000313" key="3">
    <source>
        <dbReference type="Proteomes" id="UP000037267"/>
    </source>
</evidence>
<proteinExistence type="predicted"/>
<sequence>MGNIFKILEIIILNILTVIKSPSLIIISIVLYIQYKKLSKLEKQILGRNKESIFYRIVTSIIFGIIGGVIGSLVIMLLGVTIEIKDFNYALLVSIVLMLIDQRFVCFAYSGGLIGIVSLLTGKLNVNIPSLMAVVGILHLVESFLVLIDGDRIKIPMFLEKKGVVVGAFNMARYWPIPITMLLAISQGINNNFVDMPSWWPLFAKQEVSSYINEISYAITGVVAILGYGDNTITKDCKTKKRKISKDLFLFSLSLILLSIIAIKIYIFKYIVVLFAPIAHEIIIRKNNREELNKDPFFTPTTRGVRVLDILPNSVGEKLGIKSGNVIVSMNGKNINSKVDIIEILSRFPTSIFISYYNNNGKIVSQIYKNSKRGVSDLGILIVPQNSNIVFKLQDKTTIQKIFTKIKGSFNI</sequence>
<dbReference type="AlphaFoldDB" id="A0A0L0WCH2"/>
<feature type="transmembrane region" description="Helical" evidence="1">
    <location>
        <begin position="53"/>
        <end position="78"/>
    </location>
</feature>
<keyword evidence="1" id="KW-1133">Transmembrane helix</keyword>
<feature type="transmembrane region" description="Helical" evidence="1">
    <location>
        <begin position="171"/>
        <end position="189"/>
    </location>
</feature>
<protein>
    <submittedName>
        <fullName evidence="2">PDZ/DHR/GLGF domain-containing protein</fullName>
    </submittedName>
</protein>
<name>A0A0L0WCH2_GOTPU</name>
<comment type="caution">
    <text evidence="2">The sequence shown here is derived from an EMBL/GenBank/DDBJ whole genome shotgun (WGS) entry which is preliminary data.</text>
</comment>
<keyword evidence="3" id="KW-1185">Reference proteome</keyword>